<evidence type="ECO:0000313" key="4">
    <source>
        <dbReference type="Proteomes" id="UP000295680"/>
    </source>
</evidence>
<dbReference type="EMBL" id="SLWS01000017">
    <property type="protein sequence ID" value="TCO47416.1"/>
    <property type="molecule type" value="Genomic_DNA"/>
</dbReference>
<proteinExistence type="predicted"/>
<dbReference type="RefSeq" id="WP_132125702.1">
    <property type="nucleotide sequence ID" value="NZ_SLWS01000017.1"/>
</dbReference>
<gene>
    <name evidence="3" type="ORF">EV192_117156</name>
</gene>
<dbReference type="PROSITE" id="PS50937">
    <property type="entry name" value="HTH_MERR_2"/>
    <property type="match status" value="1"/>
</dbReference>
<name>A0A4R2ISG0_9PSEU</name>
<dbReference type="CDD" id="cd04780">
    <property type="entry name" value="HTH_MerR-like_sg5"/>
    <property type="match status" value="1"/>
</dbReference>
<evidence type="ECO:0000259" key="2">
    <source>
        <dbReference type="PROSITE" id="PS50937"/>
    </source>
</evidence>
<dbReference type="GO" id="GO:0003677">
    <property type="term" value="F:DNA binding"/>
    <property type="evidence" value="ECO:0007669"/>
    <property type="project" value="UniProtKB-KW"/>
</dbReference>
<dbReference type="SUPFAM" id="SSF46955">
    <property type="entry name" value="Putative DNA-binding domain"/>
    <property type="match status" value="1"/>
</dbReference>
<protein>
    <submittedName>
        <fullName evidence="3">MerR-like DNA binding protein</fullName>
    </submittedName>
</protein>
<dbReference type="InterPro" id="IPR000551">
    <property type="entry name" value="MerR-type_HTH_dom"/>
</dbReference>
<dbReference type="GO" id="GO:0003700">
    <property type="term" value="F:DNA-binding transcription factor activity"/>
    <property type="evidence" value="ECO:0007669"/>
    <property type="project" value="InterPro"/>
</dbReference>
<dbReference type="InterPro" id="IPR009061">
    <property type="entry name" value="DNA-bd_dom_put_sf"/>
</dbReference>
<dbReference type="Proteomes" id="UP000295680">
    <property type="component" value="Unassembled WGS sequence"/>
</dbReference>
<feature type="domain" description="HTH merR-type" evidence="2">
    <location>
        <begin position="1"/>
        <end position="70"/>
    </location>
</feature>
<keyword evidence="4" id="KW-1185">Reference proteome</keyword>
<accession>A0A4R2ISG0</accession>
<dbReference type="Pfam" id="PF13411">
    <property type="entry name" value="MerR_1"/>
    <property type="match status" value="1"/>
</dbReference>
<evidence type="ECO:0000313" key="3">
    <source>
        <dbReference type="EMBL" id="TCO47416.1"/>
    </source>
</evidence>
<dbReference type="PANTHER" id="PTHR30204">
    <property type="entry name" value="REDOX-CYCLING DRUG-SENSING TRANSCRIPTIONAL ACTIVATOR SOXR"/>
    <property type="match status" value="1"/>
</dbReference>
<dbReference type="OrthoDB" id="5242095at2"/>
<dbReference type="Gene3D" id="1.10.1660.10">
    <property type="match status" value="1"/>
</dbReference>
<organism evidence="3 4">
    <name type="scientific">Actinocrispum wychmicini</name>
    <dbReference type="NCBI Taxonomy" id="1213861"/>
    <lineage>
        <taxon>Bacteria</taxon>
        <taxon>Bacillati</taxon>
        <taxon>Actinomycetota</taxon>
        <taxon>Actinomycetes</taxon>
        <taxon>Pseudonocardiales</taxon>
        <taxon>Pseudonocardiaceae</taxon>
        <taxon>Actinocrispum</taxon>
    </lineage>
</organism>
<evidence type="ECO:0000256" key="1">
    <source>
        <dbReference type="ARBA" id="ARBA00023125"/>
    </source>
</evidence>
<dbReference type="PANTHER" id="PTHR30204:SF98">
    <property type="entry name" value="HTH-TYPE TRANSCRIPTIONAL REGULATOR ADHR"/>
    <property type="match status" value="1"/>
</dbReference>
<dbReference type="PRINTS" id="PR00040">
    <property type="entry name" value="HTHMERR"/>
</dbReference>
<dbReference type="InterPro" id="IPR047057">
    <property type="entry name" value="MerR_fam"/>
</dbReference>
<dbReference type="AlphaFoldDB" id="A0A4R2ISG0"/>
<dbReference type="SMART" id="SM00422">
    <property type="entry name" value="HTH_MERR"/>
    <property type="match status" value="1"/>
</dbReference>
<keyword evidence="1" id="KW-0238">DNA-binding</keyword>
<reference evidence="3 4" key="1">
    <citation type="submission" date="2019-03" db="EMBL/GenBank/DDBJ databases">
        <title>Genomic Encyclopedia of Type Strains, Phase IV (KMG-IV): sequencing the most valuable type-strain genomes for metagenomic binning, comparative biology and taxonomic classification.</title>
        <authorList>
            <person name="Goeker M."/>
        </authorList>
    </citation>
    <scope>NUCLEOTIDE SEQUENCE [LARGE SCALE GENOMIC DNA]</scope>
    <source>
        <strain evidence="3 4">DSM 45934</strain>
    </source>
</reference>
<comment type="caution">
    <text evidence="3">The sequence shown here is derived from an EMBL/GenBank/DDBJ whole genome shotgun (WGS) entry which is preliminary data.</text>
</comment>
<sequence length="200" mass="21468">MRIAELSRRSGVSVPTIKFYLREGLLAAGAHTSRNQSTYDETHERRLRLVRALIEVGGLSIAAVRRLLTAADVHTMLSEMQVVTVPPGTDDGTRNWADAAVAQLIARRGWRIRVDHPSARALAGVLVTAAQLGRKDFLALIDKYAVACADFAGVEIRSFGGFAEEMVVGTVLGDAAITALRRMAQGDALQESNLEVAGSA</sequence>